<dbReference type="PANTHER" id="PTHR30244:SF42">
    <property type="entry name" value="UDP-2-ACETAMIDO-2-DEOXY-3-OXO-D-GLUCURONATE AMINOTRANSFERASE"/>
    <property type="match status" value="1"/>
</dbReference>
<dbReference type="EMBL" id="WJJP01000381">
    <property type="protein sequence ID" value="MBD3325231.1"/>
    <property type="molecule type" value="Genomic_DNA"/>
</dbReference>
<dbReference type="InterPro" id="IPR015422">
    <property type="entry name" value="PyrdxlP-dep_Trfase_small"/>
</dbReference>
<feature type="active site" description="Proton acceptor" evidence="3">
    <location>
        <position position="201"/>
    </location>
</feature>
<keyword evidence="6" id="KW-0032">Aminotransferase</keyword>
<evidence type="ECO:0000256" key="2">
    <source>
        <dbReference type="ARBA" id="ARBA00037999"/>
    </source>
</evidence>
<dbReference type="GO" id="GO:0000271">
    <property type="term" value="P:polysaccharide biosynthetic process"/>
    <property type="evidence" value="ECO:0007669"/>
    <property type="project" value="TreeGrafter"/>
</dbReference>
<dbReference type="AlphaFoldDB" id="A0A9D5Q6T3"/>
<dbReference type="InterPro" id="IPR015424">
    <property type="entry name" value="PyrdxlP-dep_Trfase"/>
</dbReference>
<keyword evidence="1 4" id="KW-0663">Pyridoxal phosphate</keyword>
<accession>A0A9D5Q6T3</accession>
<dbReference type="FunFam" id="3.40.640.10:FF:000089">
    <property type="entry name" value="Aminotransferase, DegT/DnrJ/EryC1/StrS family"/>
    <property type="match status" value="1"/>
</dbReference>
<proteinExistence type="inferred from homology"/>
<dbReference type="Gene3D" id="3.90.1150.10">
    <property type="entry name" value="Aspartate Aminotransferase, domain 1"/>
    <property type="match status" value="1"/>
</dbReference>
<dbReference type="Gene3D" id="3.40.640.10">
    <property type="entry name" value="Type I PLP-dependent aspartate aminotransferase-like (Major domain)"/>
    <property type="match status" value="1"/>
</dbReference>
<comment type="similarity">
    <text evidence="2 5">Belongs to the DegT/DnrJ/EryC1 family.</text>
</comment>
<evidence type="ECO:0000256" key="3">
    <source>
        <dbReference type="PIRSR" id="PIRSR000390-1"/>
    </source>
</evidence>
<dbReference type="InterPro" id="IPR000653">
    <property type="entry name" value="DegT/StrS_aminotransferase"/>
</dbReference>
<feature type="modified residue" description="N6-(pyridoxal phosphate)lysine" evidence="4">
    <location>
        <position position="201"/>
    </location>
</feature>
<dbReference type="GO" id="GO:0030170">
    <property type="term" value="F:pyridoxal phosphate binding"/>
    <property type="evidence" value="ECO:0007669"/>
    <property type="project" value="UniProtKB-ARBA"/>
</dbReference>
<comment type="caution">
    <text evidence="6">The sequence shown here is derived from an EMBL/GenBank/DDBJ whole genome shotgun (WGS) entry which is preliminary data.</text>
</comment>
<dbReference type="PANTHER" id="PTHR30244">
    <property type="entry name" value="TRANSAMINASE"/>
    <property type="match status" value="1"/>
</dbReference>
<evidence type="ECO:0000256" key="4">
    <source>
        <dbReference type="PIRSR" id="PIRSR000390-2"/>
    </source>
</evidence>
<dbReference type="CDD" id="cd00616">
    <property type="entry name" value="AHBA_syn"/>
    <property type="match status" value="1"/>
</dbReference>
<organism evidence="6 7">
    <name type="scientific">candidate division KSB3 bacterium</name>
    <dbReference type="NCBI Taxonomy" id="2044937"/>
    <lineage>
        <taxon>Bacteria</taxon>
        <taxon>candidate division KSB3</taxon>
    </lineage>
</organism>
<dbReference type="PIRSF" id="PIRSF000390">
    <property type="entry name" value="PLP_StrS"/>
    <property type="match status" value="1"/>
</dbReference>
<dbReference type="SUPFAM" id="SSF53383">
    <property type="entry name" value="PLP-dependent transferases"/>
    <property type="match status" value="1"/>
</dbReference>
<reference evidence="6" key="1">
    <citation type="submission" date="2019-11" db="EMBL/GenBank/DDBJ databases">
        <title>Microbial mats filling the niche in hypersaline microbial mats.</title>
        <authorList>
            <person name="Wong H.L."/>
            <person name="Macleod F.I."/>
            <person name="White R.A. III"/>
            <person name="Burns B.P."/>
        </authorList>
    </citation>
    <scope>NUCLEOTIDE SEQUENCE</scope>
    <source>
        <strain evidence="6">Rbin_158</strain>
    </source>
</reference>
<dbReference type="Proteomes" id="UP000649604">
    <property type="component" value="Unassembled WGS sequence"/>
</dbReference>
<keyword evidence="6" id="KW-0808">Transferase</keyword>
<sequence>MPFIDLAAQQQRIRQTLEVKIRAVLDHGKYILGPEVAELEEQLAEFVGTRHAIACASGTDALMLALMAAGVGPGDAILTTPFTFIATAEVISLLGATPVFVDIDPTTYNIDPNHLERAIQAVRSHDPTRYPLPSNCPQSPKGIMPVDLFGLPAEYDQITALAQKYDLLVIEDAAQSFGADYKGRKACSLGDMACTSFFPAKPLGAYGDGGMCFTDDDRFGDVMRSLRVHGKGSHKYENVRVGFNGRLDTLQAAILLAKFDIFPEEIELRQHVAQRYTELLTPRSSLVTPSIPAELHSVWAQYSVRATDDQERSALQARLKEAGIPTAVYYPKPLHLQPAFAALAYTVGDFPISEQISQQIFSLPMHPYLEPEEQERIVEIVAEFLRH</sequence>
<gene>
    <name evidence="6" type="ORF">GF339_11645</name>
</gene>
<evidence type="ECO:0000256" key="1">
    <source>
        <dbReference type="ARBA" id="ARBA00022898"/>
    </source>
</evidence>
<protein>
    <submittedName>
        <fullName evidence="6">Aminotransferase class I/II-fold pyridoxal phosphate-dependent enzyme</fullName>
    </submittedName>
</protein>
<dbReference type="InterPro" id="IPR015421">
    <property type="entry name" value="PyrdxlP-dep_Trfase_major"/>
</dbReference>
<evidence type="ECO:0000313" key="6">
    <source>
        <dbReference type="EMBL" id="MBD3325231.1"/>
    </source>
</evidence>
<name>A0A9D5Q6T3_9BACT</name>
<evidence type="ECO:0000256" key="5">
    <source>
        <dbReference type="RuleBase" id="RU004508"/>
    </source>
</evidence>
<evidence type="ECO:0000313" key="7">
    <source>
        <dbReference type="Proteomes" id="UP000649604"/>
    </source>
</evidence>
<dbReference type="GO" id="GO:0008483">
    <property type="term" value="F:transaminase activity"/>
    <property type="evidence" value="ECO:0007669"/>
    <property type="project" value="UniProtKB-KW"/>
</dbReference>
<dbReference type="Pfam" id="PF01041">
    <property type="entry name" value="DegT_DnrJ_EryC1"/>
    <property type="match status" value="1"/>
</dbReference>